<feature type="domain" description="Type II secretion system protein GspF" evidence="8">
    <location>
        <begin position="12"/>
        <end position="130"/>
    </location>
</feature>
<dbReference type="Gene3D" id="1.20.81.30">
    <property type="entry name" value="Type II secretion system (T2SS), domain F"/>
    <property type="match status" value="1"/>
</dbReference>
<dbReference type="OrthoDB" id="6241219at2"/>
<keyword evidence="4 7" id="KW-0812">Transmembrane</keyword>
<dbReference type="EMBL" id="QGTT01000001">
    <property type="protein sequence ID" value="PWW16095.1"/>
    <property type="molecule type" value="Genomic_DNA"/>
</dbReference>
<evidence type="ECO:0000256" key="1">
    <source>
        <dbReference type="ARBA" id="ARBA00004651"/>
    </source>
</evidence>
<proteinExistence type="inferred from homology"/>
<dbReference type="InterPro" id="IPR042094">
    <property type="entry name" value="T2SS_GspF_sf"/>
</dbReference>
<dbReference type="Proteomes" id="UP000246964">
    <property type="component" value="Unassembled WGS sequence"/>
</dbReference>
<comment type="subcellular location">
    <subcellularLocation>
        <location evidence="1">Cell membrane</location>
        <topology evidence="1">Multi-pass membrane protein</topology>
    </subcellularLocation>
</comment>
<evidence type="ECO:0000313" key="9">
    <source>
        <dbReference type="EMBL" id="PWW16095.1"/>
    </source>
</evidence>
<evidence type="ECO:0000256" key="4">
    <source>
        <dbReference type="ARBA" id="ARBA00022692"/>
    </source>
</evidence>
<dbReference type="InterPro" id="IPR018076">
    <property type="entry name" value="T2SS_GspF_dom"/>
</dbReference>
<evidence type="ECO:0000256" key="2">
    <source>
        <dbReference type="ARBA" id="ARBA00005745"/>
    </source>
</evidence>
<comment type="similarity">
    <text evidence="2">Belongs to the GSP F family.</text>
</comment>
<comment type="caution">
    <text evidence="9">The sequence shown here is derived from an EMBL/GenBank/DDBJ whole genome shotgun (WGS) entry which is preliminary data.</text>
</comment>
<evidence type="ECO:0000313" key="10">
    <source>
        <dbReference type="Proteomes" id="UP000246964"/>
    </source>
</evidence>
<evidence type="ECO:0000256" key="7">
    <source>
        <dbReference type="SAM" id="Phobius"/>
    </source>
</evidence>
<dbReference type="Pfam" id="PF00482">
    <property type="entry name" value="T2SSF"/>
    <property type="match status" value="1"/>
</dbReference>
<protein>
    <submittedName>
        <fullName evidence="9">Type II secretory pathway component PulF</fullName>
    </submittedName>
</protein>
<keyword evidence="5 7" id="KW-1133">Transmembrane helix</keyword>
<evidence type="ECO:0000259" key="8">
    <source>
        <dbReference type="Pfam" id="PF00482"/>
    </source>
</evidence>
<keyword evidence="6 7" id="KW-0472">Membrane</keyword>
<name>A0A317QD55_9GAMM</name>
<organism evidence="9 10">
    <name type="scientific">Pseudidiomarina maritima</name>
    <dbReference type="NCBI Taxonomy" id="519453"/>
    <lineage>
        <taxon>Bacteria</taxon>
        <taxon>Pseudomonadati</taxon>
        <taxon>Pseudomonadota</taxon>
        <taxon>Gammaproteobacteria</taxon>
        <taxon>Alteromonadales</taxon>
        <taxon>Idiomarinaceae</taxon>
        <taxon>Pseudidiomarina</taxon>
    </lineage>
</organism>
<dbReference type="InterPro" id="IPR003004">
    <property type="entry name" value="GspF/PilC"/>
</dbReference>
<reference evidence="9 10" key="1">
    <citation type="submission" date="2018-05" db="EMBL/GenBank/DDBJ databases">
        <title>Freshwater and sediment microbial communities from various areas in North America, analyzing microbe dynamics in response to fracking.</title>
        <authorList>
            <person name="Lamendella R."/>
        </authorList>
    </citation>
    <scope>NUCLEOTIDE SEQUENCE [LARGE SCALE GENOMIC DNA]</scope>
    <source>
        <strain evidence="9 10">125B1</strain>
    </source>
</reference>
<dbReference type="PANTHER" id="PTHR30012:SF0">
    <property type="entry name" value="TYPE II SECRETION SYSTEM PROTEIN F-RELATED"/>
    <property type="match status" value="1"/>
</dbReference>
<evidence type="ECO:0000256" key="6">
    <source>
        <dbReference type="ARBA" id="ARBA00023136"/>
    </source>
</evidence>
<dbReference type="GO" id="GO:0005886">
    <property type="term" value="C:plasma membrane"/>
    <property type="evidence" value="ECO:0007669"/>
    <property type="project" value="UniProtKB-SubCell"/>
</dbReference>
<dbReference type="AlphaFoldDB" id="A0A317QD55"/>
<dbReference type="PANTHER" id="PTHR30012">
    <property type="entry name" value="GENERAL SECRETION PATHWAY PROTEIN"/>
    <property type="match status" value="1"/>
</dbReference>
<keyword evidence="3" id="KW-1003">Cell membrane</keyword>
<gene>
    <name evidence="9" type="ORF">DET45_101200</name>
</gene>
<evidence type="ECO:0000256" key="3">
    <source>
        <dbReference type="ARBA" id="ARBA00022475"/>
    </source>
</evidence>
<keyword evidence="10" id="KW-1185">Reference proteome</keyword>
<evidence type="ECO:0000256" key="5">
    <source>
        <dbReference type="ARBA" id="ARBA00022989"/>
    </source>
</evidence>
<accession>A0A317QD55</accession>
<dbReference type="RefSeq" id="WP_110074836.1">
    <property type="nucleotide sequence ID" value="NZ_QGTT01000001.1"/>
</dbReference>
<sequence>MQRLSRPRQLAFLEDFALGLADGLSPLQTCIGLAENAKQQGLRAEYQLVQQIIAQLNAGQPLGPALQGSFAQDLVMLMAVGEHSGVLDQLLQRQQQFEQQRYAALQAFWKPLLYPLAMLALALLACVFIGQQVMPKLAAALPPEQWPQLSGLLLQLSHGPAVPLLLLAVLLVLLACWGPALVIDLSRWYWRALAQRGCFVIRRYFDAVLLLQTVTVLLKAGMNLDRAILAMQAYSNSSMDWHLGVIRQRLAQGERQLAVLFDTGLLSARMLFRLSNGSRQASEQGTLLRVAEYATQDAVRALGRLRVLLLGFCYGMIFMVLVVVLGGMGAMLMTASQQHI</sequence>
<feature type="transmembrane region" description="Helical" evidence="7">
    <location>
        <begin position="112"/>
        <end position="134"/>
    </location>
</feature>
<feature type="transmembrane region" description="Helical" evidence="7">
    <location>
        <begin position="161"/>
        <end position="183"/>
    </location>
</feature>
<feature type="transmembrane region" description="Helical" evidence="7">
    <location>
        <begin position="307"/>
        <end position="332"/>
    </location>
</feature>